<feature type="chain" id="PRO_5047203716" evidence="1">
    <location>
        <begin position="29"/>
        <end position="277"/>
    </location>
</feature>
<dbReference type="InterPro" id="IPR029058">
    <property type="entry name" value="AB_hydrolase_fold"/>
</dbReference>
<dbReference type="PROSITE" id="PS51257">
    <property type="entry name" value="PROKAR_LIPOPROTEIN"/>
    <property type="match status" value="1"/>
</dbReference>
<dbReference type="Gene3D" id="3.40.50.1820">
    <property type="entry name" value="alpha/beta hydrolase"/>
    <property type="match status" value="1"/>
</dbReference>
<sequence>MKKFPFLVLLMVAMSCATVVPAPAPAQANSVQSALERKVFYQFNPQKADPKNAHPKLSAKRYKGAVIWVTPPEAGKPTIYYLPGSGGNLGTRKRKFPWFVNQGYGLVALAYPGMSGSKGLPSRKTIQSLANSLYRDLPEYVGNGPVIIMGESLGTGVALQIADSKIGRQRPPLGLILQAPYTSLNDLVAAKQPAMVPLFAARNDLWPSKRIIKRVTVPIFIMHGGSDKTVPVSMGRTLFKMSPSPNKLFVTQKAAGHTTIWSTKSLNKMKKWIAALQ</sequence>
<organism evidence="2 3">
    <name type="scientific">Aliiroseovarius zhejiangensis</name>
    <dbReference type="NCBI Taxonomy" id="1632025"/>
    <lineage>
        <taxon>Bacteria</taxon>
        <taxon>Pseudomonadati</taxon>
        <taxon>Pseudomonadota</taxon>
        <taxon>Alphaproteobacteria</taxon>
        <taxon>Rhodobacterales</taxon>
        <taxon>Paracoccaceae</taxon>
        <taxon>Aliiroseovarius</taxon>
    </lineage>
</organism>
<keyword evidence="2" id="KW-0378">Hydrolase</keyword>
<keyword evidence="1" id="KW-0732">Signal</keyword>
<dbReference type="SUPFAM" id="SSF53474">
    <property type="entry name" value="alpha/beta-Hydrolases"/>
    <property type="match status" value="1"/>
</dbReference>
<feature type="signal peptide" evidence="1">
    <location>
        <begin position="1"/>
        <end position="28"/>
    </location>
</feature>
<dbReference type="GO" id="GO:0016787">
    <property type="term" value="F:hydrolase activity"/>
    <property type="evidence" value="ECO:0007669"/>
    <property type="project" value="UniProtKB-KW"/>
</dbReference>
<accession>A0ABQ3IP49</accession>
<protein>
    <submittedName>
        <fullName evidence="2">Alpha/beta hydrolase</fullName>
    </submittedName>
</protein>
<keyword evidence="3" id="KW-1185">Reference proteome</keyword>
<proteinExistence type="predicted"/>
<reference evidence="3" key="1">
    <citation type="journal article" date="2019" name="Int. J. Syst. Evol. Microbiol.">
        <title>The Global Catalogue of Microorganisms (GCM) 10K type strain sequencing project: providing services to taxonomists for standard genome sequencing and annotation.</title>
        <authorList>
            <consortium name="The Broad Institute Genomics Platform"/>
            <consortium name="The Broad Institute Genome Sequencing Center for Infectious Disease"/>
            <person name="Wu L."/>
            <person name="Ma J."/>
        </authorList>
    </citation>
    <scope>NUCLEOTIDE SEQUENCE [LARGE SCALE GENOMIC DNA]</scope>
    <source>
        <strain evidence="3">KCTC 42443</strain>
    </source>
</reference>
<evidence type="ECO:0000313" key="3">
    <source>
        <dbReference type="Proteomes" id="UP000609802"/>
    </source>
</evidence>
<dbReference type="EMBL" id="BNCH01000001">
    <property type="protein sequence ID" value="GHE90223.1"/>
    <property type="molecule type" value="Genomic_DNA"/>
</dbReference>
<name>A0ABQ3IP49_9RHOB</name>
<evidence type="ECO:0000256" key="1">
    <source>
        <dbReference type="SAM" id="SignalP"/>
    </source>
</evidence>
<dbReference type="PANTHER" id="PTHR12277">
    <property type="entry name" value="ALPHA/BETA HYDROLASE DOMAIN-CONTAINING PROTEIN"/>
    <property type="match status" value="1"/>
</dbReference>
<gene>
    <name evidence="2" type="ORF">GCM10016455_08260</name>
</gene>
<evidence type="ECO:0000313" key="2">
    <source>
        <dbReference type="EMBL" id="GHE90223.1"/>
    </source>
</evidence>
<dbReference type="Proteomes" id="UP000609802">
    <property type="component" value="Unassembled WGS sequence"/>
</dbReference>
<comment type="caution">
    <text evidence="2">The sequence shown here is derived from an EMBL/GenBank/DDBJ whole genome shotgun (WGS) entry which is preliminary data.</text>
</comment>
<dbReference type="PANTHER" id="PTHR12277:SF81">
    <property type="entry name" value="PROTEIN ABHD13"/>
    <property type="match status" value="1"/>
</dbReference>
<dbReference type="RefSeq" id="WP_191285178.1">
    <property type="nucleotide sequence ID" value="NZ_BNCH01000001.1"/>
</dbReference>